<dbReference type="EMBL" id="JGYD01000020">
    <property type="protein sequence ID" value="KSV17366.1"/>
    <property type="molecule type" value="Genomic_DNA"/>
</dbReference>
<proteinExistence type="predicted"/>
<evidence type="ECO:0000313" key="1">
    <source>
        <dbReference type="EMBL" id="KSV17366.1"/>
    </source>
</evidence>
<gene>
    <name evidence="1" type="ORF">DA01_05730</name>
</gene>
<keyword evidence="1" id="KW-0418">Kinase</keyword>
<sequence length="301" mass="34753">MTNSKNDNREYSATSLAKELNITPQDTFNNLQTLGLIVRKDNTWELTPLGVSKGGIYKHTEKFGRYISWPESIKDFLSDDRLGQSNSDITSTIIGKHFNVPVTRINSILSELGWIKKHPVMGWEITAQGKRFGGVQHKFSATGAPFVKWPNEILNNKILIINVEETQGQVSKVGSDNNHATDDQGFREKFKAEFRVKDGHYVRSKSEMIIDNWLYDSKIIHAYERKLPIEEDLYCDFYIPTEKVYIEYWGSEEATYLNRKKKKLEVYNKYNFRLIELTEKDIANIDDVLPAKLLDYGIAVE</sequence>
<dbReference type="RefSeq" id="WP_058292567.1">
    <property type="nucleotide sequence ID" value="NZ_JGYD01000020.1"/>
</dbReference>
<organism evidence="1 2">
    <name type="scientific">Dehalococcoides mccartyi</name>
    <dbReference type="NCBI Taxonomy" id="61435"/>
    <lineage>
        <taxon>Bacteria</taxon>
        <taxon>Bacillati</taxon>
        <taxon>Chloroflexota</taxon>
        <taxon>Dehalococcoidia</taxon>
        <taxon>Dehalococcoidales</taxon>
        <taxon>Dehalococcoidaceae</taxon>
        <taxon>Dehalococcoides</taxon>
    </lineage>
</organism>
<dbReference type="GO" id="GO:0016301">
    <property type="term" value="F:kinase activity"/>
    <property type="evidence" value="ECO:0007669"/>
    <property type="project" value="UniProtKB-KW"/>
</dbReference>
<dbReference type="PATRIC" id="fig|61435.5.peg.1133"/>
<dbReference type="Gene3D" id="3.40.960.10">
    <property type="entry name" value="VSR Endonuclease"/>
    <property type="match status" value="1"/>
</dbReference>
<protein>
    <submittedName>
        <fullName evidence="1">Glycerol kinase</fullName>
    </submittedName>
</protein>
<evidence type="ECO:0000313" key="2">
    <source>
        <dbReference type="Proteomes" id="UP000053577"/>
    </source>
</evidence>
<accession>A0A0V8M0R1</accession>
<dbReference type="AlphaFoldDB" id="A0A0V8M0R1"/>
<dbReference type="Proteomes" id="UP000053577">
    <property type="component" value="Unassembled WGS sequence"/>
</dbReference>
<reference evidence="1 2" key="1">
    <citation type="journal article" date="2015" name="Sci. Rep.">
        <title>A comparative genomics and reductive dehalogenase gene transcription study of two chloroethene-respiring bacteria, Dehalococcoides mccartyi strains MB and 11a.</title>
        <authorList>
            <person name="Low A."/>
            <person name="Shen Z."/>
            <person name="Cheng D."/>
            <person name="Rogers M.J."/>
            <person name="Lee P.K."/>
            <person name="He J."/>
        </authorList>
    </citation>
    <scope>NUCLEOTIDE SEQUENCE [LARGE SCALE GENOMIC DNA]</scope>
    <source>
        <strain evidence="1 2">MB</strain>
    </source>
</reference>
<dbReference type="OrthoDB" id="5500241at2"/>
<name>A0A0V8M0R1_9CHLR</name>
<comment type="caution">
    <text evidence="1">The sequence shown here is derived from an EMBL/GenBank/DDBJ whole genome shotgun (WGS) entry which is preliminary data.</text>
</comment>
<keyword evidence="1" id="KW-0808">Transferase</keyword>